<gene>
    <name evidence="3" type="ORF">UT41_C0001G0072</name>
</gene>
<dbReference type="InterPro" id="IPR008972">
    <property type="entry name" value="Cupredoxin"/>
</dbReference>
<dbReference type="AlphaFoldDB" id="A0A0G0NAM6"/>
<proteinExistence type="predicted"/>
<dbReference type="Gene3D" id="3.30.70.100">
    <property type="match status" value="1"/>
</dbReference>
<keyword evidence="1" id="KW-1133">Transmembrane helix</keyword>
<feature type="transmembrane region" description="Helical" evidence="1">
    <location>
        <begin position="166"/>
        <end position="187"/>
    </location>
</feature>
<dbReference type="Pfam" id="PF00403">
    <property type="entry name" value="HMA"/>
    <property type="match status" value="1"/>
</dbReference>
<feature type="transmembrane region" description="Helical" evidence="1">
    <location>
        <begin position="250"/>
        <end position="272"/>
    </location>
</feature>
<dbReference type="InterPro" id="IPR039447">
    <property type="entry name" value="UreH-like_TM_dom"/>
</dbReference>
<dbReference type="CDD" id="cd00371">
    <property type="entry name" value="HMA"/>
    <property type="match status" value="1"/>
</dbReference>
<feature type="transmembrane region" description="Helical" evidence="1">
    <location>
        <begin position="284"/>
        <end position="307"/>
    </location>
</feature>
<dbReference type="EMBL" id="LBWR01000001">
    <property type="protein sequence ID" value="KKR12528.1"/>
    <property type="molecule type" value="Genomic_DNA"/>
</dbReference>
<keyword evidence="1" id="KW-0812">Transmembrane</keyword>
<dbReference type="Proteomes" id="UP000034665">
    <property type="component" value="Unassembled WGS sequence"/>
</dbReference>
<feature type="domain" description="HMA" evidence="2">
    <location>
        <begin position="4"/>
        <end position="70"/>
    </location>
</feature>
<sequence>MNMQKIKVLIRGMHCKSCEIRVEDALKTLDGVAGVSVNQEKGEAVITFDGKAPSYAQIEKVIQATGYSIGDTESLLWVSKNSKDYLYLLMGGAILFTLYLLARMAGLFDLQFDTTGEQIWVALLVGLAAGVSSCMALIGGLILGFSARHAELHPEATALEKFRPHLFFNAGRLIGYAVLGGLIGLIGETISPSSSVLSFVTIVVGTAMMLLGFTLIEIFPLLKNKTITLPKAVSNFFGLRETEKEYNHTSAFTAGALTFFLPCGFTQAMQLYAISTGSFSKGALVMFLFALGTAPGLLGIGGLSSLFKGTRARIFFTTAGLAIIILGITTISNAGQTISLFTQQTPKTTESILNEQVQEIRMTQGDKGYSPNKFTIKKGVPVRWIINSTSQYSCANYLVMSKYGIAEVLKPGETVIEFTPTEAGPLKFACSMGMYRGVFTVEE</sequence>
<dbReference type="PANTHER" id="PTHR42208:SF1">
    <property type="entry name" value="HEAVY METAL TRANSPORTER"/>
    <property type="match status" value="1"/>
</dbReference>
<dbReference type="PANTHER" id="PTHR42208">
    <property type="entry name" value="HEAVY METAL TRANSPORTER-RELATED"/>
    <property type="match status" value="1"/>
</dbReference>
<dbReference type="STRING" id="1619013.UT41_C0001G0072"/>
<dbReference type="PROSITE" id="PS50846">
    <property type="entry name" value="HMA_2"/>
    <property type="match status" value="1"/>
</dbReference>
<reference evidence="3 4" key="1">
    <citation type="journal article" date="2015" name="Nature">
        <title>rRNA introns, odd ribosomes, and small enigmatic genomes across a large radiation of phyla.</title>
        <authorList>
            <person name="Brown C.T."/>
            <person name="Hug L.A."/>
            <person name="Thomas B.C."/>
            <person name="Sharon I."/>
            <person name="Castelle C.J."/>
            <person name="Singh A."/>
            <person name="Wilkins M.J."/>
            <person name="Williams K.H."/>
            <person name="Banfield J.F."/>
        </authorList>
    </citation>
    <scope>NUCLEOTIDE SEQUENCE [LARGE SCALE GENOMIC DNA]</scope>
</reference>
<evidence type="ECO:0000259" key="2">
    <source>
        <dbReference type="PROSITE" id="PS50846"/>
    </source>
</evidence>
<evidence type="ECO:0000256" key="1">
    <source>
        <dbReference type="SAM" id="Phobius"/>
    </source>
</evidence>
<name>A0A0G0NAM6_9BACT</name>
<accession>A0A0G0NAM6</accession>
<dbReference type="InterPro" id="IPR028096">
    <property type="entry name" value="EfeO_Cupredoxin"/>
</dbReference>
<evidence type="ECO:0000313" key="3">
    <source>
        <dbReference type="EMBL" id="KKR12528.1"/>
    </source>
</evidence>
<feature type="transmembrane region" description="Helical" evidence="1">
    <location>
        <begin position="314"/>
        <end position="335"/>
    </location>
</feature>
<feature type="transmembrane region" description="Helical" evidence="1">
    <location>
        <begin position="199"/>
        <end position="222"/>
    </location>
</feature>
<dbReference type="SUPFAM" id="SSF49503">
    <property type="entry name" value="Cupredoxins"/>
    <property type="match status" value="1"/>
</dbReference>
<dbReference type="Pfam" id="PF13386">
    <property type="entry name" value="DsbD_2"/>
    <property type="match status" value="1"/>
</dbReference>
<dbReference type="Pfam" id="PF13473">
    <property type="entry name" value="Cupredoxin_1"/>
    <property type="match status" value="1"/>
</dbReference>
<dbReference type="InterPro" id="IPR036163">
    <property type="entry name" value="HMA_dom_sf"/>
</dbReference>
<dbReference type="Gene3D" id="2.60.40.420">
    <property type="entry name" value="Cupredoxins - blue copper proteins"/>
    <property type="match status" value="1"/>
</dbReference>
<feature type="transmembrane region" description="Helical" evidence="1">
    <location>
        <begin position="85"/>
        <end position="107"/>
    </location>
</feature>
<dbReference type="SUPFAM" id="SSF55008">
    <property type="entry name" value="HMA, heavy metal-associated domain"/>
    <property type="match status" value="1"/>
</dbReference>
<dbReference type="GO" id="GO:0046872">
    <property type="term" value="F:metal ion binding"/>
    <property type="evidence" value="ECO:0007669"/>
    <property type="project" value="InterPro"/>
</dbReference>
<dbReference type="InterPro" id="IPR006121">
    <property type="entry name" value="HMA_dom"/>
</dbReference>
<comment type="caution">
    <text evidence="3">The sequence shown here is derived from an EMBL/GenBank/DDBJ whole genome shotgun (WGS) entry which is preliminary data.</text>
</comment>
<organism evidence="3 4">
    <name type="scientific">Candidatus Wolfebacteria bacterium GW2011_GWC2_39_22</name>
    <dbReference type="NCBI Taxonomy" id="1619013"/>
    <lineage>
        <taxon>Bacteria</taxon>
        <taxon>Candidatus Wolfeibacteriota</taxon>
    </lineage>
</organism>
<evidence type="ECO:0000313" key="4">
    <source>
        <dbReference type="Proteomes" id="UP000034665"/>
    </source>
</evidence>
<keyword evidence="1" id="KW-0472">Membrane</keyword>
<protein>
    <submittedName>
        <fullName evidence="3">Heavy metal transport/detoxification protein</fullName>
    </submittedName>
</protein>
<feature type="transmembrane region" description="Helical" evidence="1">
    <location>
        <begin position="119"/>
        <end position="145"/>
    </location>
</feature>